<dbReference type="RefSeq" id="WP_012468376.1">
    <property type="nucleotide sequence ID" value="NC_010814.1"/>
</dbReference>
<dbReference type="OrthoDB" id="9802640at2"/>
<evidence type="ECO:0000259" key="1">
    <source>
        <dbReference type="Pfam" id="PF01844"/>
    </source>
</evidence>
<accession>B3EB35</accession>
<dbReference type="EMBL" id="CP001089">
    <property type="protein sequence ID" value="ACD94019.1"/>
    <property type="molecule type" value="Genomic_DNA"/>
</dbReference>
<dbReference type="InterPro" id="IPR002711">
    <property type="entry name" value="HNH"/>
</dbReference>
<dbReference type="AlphaFoldDB" id="B3EB35"/>
<feature type="domain" description="HNH" evidence="1">
    <location>
        <begin position="207"/>
        <end position="262"/>
    </location>
</feature>
<dbReference type="Proteomes" id="UP000002420">
    <property type="component" value="Chromosome"/>
</dbReference>
<sequence length="281" mass="30375">MALNEYKLAESLSARFRLGLDGCVVSTKDGIRHGFRATDIPSPNGFMIQVTTGWKSLEADFVPDTYAGDLIRAMGNSLPQARNVFGTLVESFSELGNRIKISVNGSVISKTSELPPAPWNKFELSVRRLTDAATESEDALQSSAEEIAAACLALVLTILPLEETDNAATPLFEGGLPEGACIKVIVNKYERSPVNRAVCIAVYGTVCHVCGFDFGKVYGQIGKGYIEVHHRIPVSKMGASYVIDPIRDLVPLCSNCHSAVHRTDPPVELEALRSIVVTSHV</sequence>
<dbReference type="REBASE" id="23903">
    <property type="entry name" value="GloSZMcrBP"/>
</dbReference>
<gene>
    <name evidence="2" type="ordered locus">Glov_0290</name>
</gene>
<dbReference type="CDD" id="cd00085">
    <property type="entry name" value="HNHc"/>
    <property type="match status" value="1"/>
</dbReference>
<dbReference type="GO" id="GO:0003676">
    <property type="term" value="F:nucleic acid binding"/>
    <property type="evidence" value="ECO:0007669"/>
    <property type="project" value="InterPro"/>
</dbReference>
<keyword evidence="2" id="KW-0255">Endonuclease</keyword>
<reference evidence="2 3" key="1">
    <citation type="submission" date="2008-05" db="EMBL/GenBank/DDBJ databases">
        <title>Complete sequence of chromosome of Geobacter lovleyi SZ.</title>
        <authorList>
            <consortium name="US DOE Joint Genome Institute"/>
            <person name="Lucas S."/>
            <person name="Copeland A."/>
            <person name="Lapidus A."/>
            <person name="Glavina del Rio T."/>
            <person name="Dalin E."/>
            <person name="Tice H."/>
            <person name="Bruce D."/>
            <person name="Goodwin L."/>
            <person name="Pitluck S."/>
            <person name="Chertkov O."/>
            <person name="Meincke L."/>
            <person name="Brettin T."/>
            <person name="Detter J.C."/>
            <person name="Han C."/>
            <person name="Tapia R."/>
            <person name="Kuske C.R."/>
            <person name="Schmutz J."/>
            <person name="Larimer F."/>
            <person name="Land M."/>
            <person name="Hauser L."/>
            <person name="Kyrpides N."/>
            <person name="Mikhailova N."/>
            <person name="Sung Y."/>
            <person name="Fletcher K.E."/>
            <person name="Ritalahti K.M."/>
            <person name="Loeffler F.E."/>
            <person name="Richardson P."/>
        </authorList>
    </citation>
    <scope>NUCLEOTIDE SEQUENCE [LARGE SCALE GENOMIC DNA]</scope>
    <source>
        <strain evidence="3">ATCC BAA-1151 / DSM 17278 / SZ</strain>
    </source>
</reference>
<name>B3EB35_TRIL1</name>
<evidence type="ECO:0000313" key="2">
    <source>
        <dbReference type="EMBL" id="ACD94019.1"/>
    </source>
</evidence>
<evidence type="ECO:0000313" key="3">
    <source>
        <dbReference type="Proteomes" id="UP000002420"/>
    </source>
</evidence>
<protein>
    <submittedName>
        <fullName evidence="2">HNH endonuclease</fullName>
    </submittedName>
</protein>
<proteinExistence type="predicted"/>
<dbReference type="HOGENOM" id="CLU_989962_0_0_7"/>
<dbReference type="GO" id="GO:0004519">
    <property type="term" value="F:endonuclease activity"/>
    <property type="evidence" value="ECO:0007669"/>
    <property type="project" value="UniProtKB-KW"/>
</dbReference>
<dbReference type="STRING" id="398767.Glov_0290"/>
<keyword evidence="3" id="KW-1185">Reference proteome</keyword>
<dbReference type="GO" id="GO:0008270">
    <property type="term" value="F:zinc ion binding"/>
    <property type="evidence" value="ECO:0007669"/>
    <property type="project" value="InterPro"/>
</dbReference>
<dbReference type="eggNOG" id="COG3183">
    <property type="taxonomic scope" value="Bacteria"/>
</dbReference>
<dbReference type="KEGG" id="glo:Glov_0290"/>
<dbReference type="Gene3D" id="1.10.30.50">
    <property type="match status" value="1"/>
</dbReference>
<organism evidence="2 3">
    <name type="scientific">Trichlorobacter lovleyi (strain ATCC BAA-1151 / DSM 17278 / SZ)</name>
    <name type="common">Geobacter lovleyi</name>
    <dbReference type="NCBI Taxonomy" id="398767"/>
    <lineage>
        <taxon>Bacteria</taxon>
        <taxon>Pseudomonadati</taxon>
        <taxon>Thermodesulfobacteriota</taxon>
        <taxon>Desulfuromonadia</taxon>
        <taxon>Geobacterales</taxon>
        <taxon>Geobacteraceae</taxon>
        <taxon>Trichlorobacter</taxon>
    </lineage>
</organism>
<keyword evidence="2" id="KW-0378">Hydrolase</keyword>
<keyword evidence="2" id="KW-0540">Nuclease</keyword>
<dbReference type="InterPro" id="IPR003615">
    <property type="entry name" value="HNH_nuc"/>
</dbReference>
<dbReference type="Pfam" id="PF01844">
    <property type="entry name" value="HNH"/>
    <property type="match status" value="1"/>
</dbReference>